<keyword evidence="1" id="KW-0678">Repressor</keyword>
<organism evidence="6 7">
    <name type="scientific">Bacillus benzoevorans</name>
    <dbReference type="NCBI Taxonomy" id="1456"/>
    <lineage>
        <taxon>Bacteria</taxon>
        <taxon>Bacillati</taxon>
        <taxon>Bacillota</taxon>
        <taxon>Bacilli</taxon>
        <taxon>Bacillales</taxon>
        <taxon>Bacillaceae</taxon>
        <taxon>Bacillus</taxon>
    </lineage>
</organism>
<keyword evidence="2" id="KW-0805">Transcription regulation</keyword>
<evidence type="ECO:0000313" key="7">
    <source>
        <dbReference type="Proteomes" id="UP000531594"/>
    </source>
</evidence>
<dbReference type="Proteomes" id="UP000531594">
    <property type="component" value="Unassembled WGS sequence"/>
</dbReference>
<evidence type="ECO:0000256" key="2">
    <source>
        <dbReference type="ARBA" id="ARBA00023015"/>
    </source>
</evidence>
<dbReference type="SMART" id="SM00422">
    <property type="entry name" value="HTH_MERR"/>
    <property type="match status" value="1"/>
</dbReference>
<keyword evidence="3 6" id="KW-0238">DNA-binding</keyword>
<dbReference type="EMBL" id="JACHGK010000004">
    <property type="protein sequence ID" value="MBB6444963.1"/>
    <property type="molecule type" value="Genomic_DNA"/>
</dbReference>
<evidence type="ECO:0000313" key="6">
    <source>
        <dbReference type="EMBL" id="MBB6444963.1"/>
    </source>
</evidence>
<dbReference type="AlphaFoldDB" id="A0A7X0HQE5"/>
<evidence type="ECO:0000256" key="4">
    <source>
        <dbReference type="ARBA" id="ARBA00023163"/>
    </source>
</evidence>
<dbReference type="Pfam" id="PF13411">
    <property type="entry name" value="MerR_1"/>
    <property type="match status" value="1"/>
</dbReference>
<evidence type="ECO:0000259" key="5">
    <source>
        <dbReference type="PROSITE" id="PS50937"/>
    </source>
</evidence>
<accession>A0A7X0HQE5</accession>
<reference evidence="6 7" key="1">
    <citation type="submission" date="2020-08" db="EMBL/GenBank/DDBJ databases">
        <title>Genomic Encyclopedia of Type Strains, Phase IV (KMG-IV): sequencing the most valuable type-strain genomes for metagenomic binning, comparative biology and taxonomic classification.</title>
        <authorList>
            <person name="Goeker M."/>
        </authorList>
    </citation>
    <scope>NUCLEOTIDE SEQUENCE [LARGE SCALE GENOMIC DNA]</scope>
    <source>
        <strain evidence="6 7">DSM 5391</strain>
    </source>
</reference>
<evidence type="ECO:0000256" key="1">
    <source>
        <dbReference type="ARBA" id="ARBA00022491"/>
    </source>
</evidence>
<dbReference type="GO" id="GO:0003700">
    <property type="term" value="F:DNA-binding transcription factor activity"/>
    <property type="evidence" value="ECO:0007669"/>
    <property type="project" value="InterPro"/>
</dbReference>
<dbReference type="SUPFAM" id="SSF46955">
    <property type="entry name" value="Putative DNA-binding domain"/>
    <property type="match status" value="1"/>
</dbReference>
<dbReference type="InterPro" id="IPR038023">
    <property type="entry name" value="VASP_sf"/>
</dbReference>
<dbReference type="InterPro" id="IPR000551">
    <property type="entry name" value="MerR-type_HTH_dom"/>
</dbReference>
<sequence length="327" mass="37994">MSQSQILRAYSIKEVAKKINIPTGTIRQWEKDLDGLLIIPRSKQGARFFTDNEIALLNKVKELRSQNISKTMIRSLLEKYMQQNSEDSCEPAEVDETYASYSSFESYEPLDMEVPPQEMTPYINEIQTSHPEDFQLSIDLFKQELLNEIKSEILQSRQDIVDEFRNEIMNSSLHTVKELSKSIQRANDKRKADVLEISDKISQASKQTSASFTAVSDGLLKDSKTHYERMMRQIQESAKANEKNNKIVLQKVTQKVKDTQEELRYVAQNFDAQQDYLIDSINNLKESKEEIAKREEIFQSMLASYREVAAAKNKKKKWWQVWSGKNQ</sequence>
<protein>
    <submittedName>
        <fullName evidence="6">DNA-binding transcriptional MerR regulator</fullName>
    </submittedName>
</protein>
<dbReference type="PROSITE" id="PS50937">
    <property type="entry name" value="HTH_MERR_2"/>
    <property type="match status" value="1"/>
</dbReference>
<gene>
    <name evidence="6" type="ORF">HNR53_001573</name>
</gene>
<feature type="domain" description="HTH merR-type" evidence="5">
    <location>
        <begin position="9"/>
        <end position="79"/>
    </location>
</feature>
<dbReference type="Gene3D" id="1.20.5.1160">
    <property type="entry name" value="Vasodilator-stimulated phosphoprotein"/>
    <property type="match status" value="1"/>
</dbReference>
<keyword evidence="4" id="KW-0804">Transcription</keyword>
<keyword evidence="7" id="KW-1185">Reference proteome</keyword>
<dbReference type="RefSeq" id="WP_184524552.1">
    <property type="nucleotide sequence ID" value="NZ_JACHGK010000004.1"/>
</dbReference>
<proteinExistence type="predicted"/>
<dbReference type="SUPFAM" id="SSF118370">
    <property type="entry name" value="Vasodilator-stimulated phosphoprotein, VASP, tetramerisation domain"/>
    <property type="match status" value="1"/>
</dbReference>
<dbReference type="Gene3D" id="1.10.1660.10">
    <property type="match status" value="1"/>
</dbReference>
<dbReference type="InterPro" id="IPR047057">
    <property type="entry name" value="MerR_fam"/>
</dbReference>
<name>A0A7X0HQE5_9BACI</name>
<dbReference type="PANTHER" id="PTHR30204:SF69">
    <property type="entry name" value="MERR-FAMILY TRANSCRIPTIONAL REGULATOR"/>
    <property type="match status" value="1"/>
</dbReference>
<comment type="caution">
    <text evidence="6">The sequence shown here is derived from an EMBL/GenBank/DDBJ whole genome shotgun (WGS) entry which is preliminary data.</text>
</comment>
<dbReference type="GO" id="GO:0003677">
    <property type="term" value="F:DNA binding"/>
    <property type="evidence" value="ECO:0007669"/>
    <property type="project" value="UniProtKB-KW"/>
</dbReference>
<dbReference type="PANTHER" id="PTHR30204">
    <property type="entry name" value="REDOX-CYCLING DRUG-SENSING TRANSCRIPTIONAL ACTIVATOR SOXR"/>
    <property type="match status" value="1"/>
</dbReference>
<evidence type="ECO:0000256" key="3">
    <source>
        <dbReference type="ARBA" id="ARBA00023125"/>
    </source>
</evidence>
<dbReference type="InterPro" id="IPR009061">
    <property type="entry name" value="DNA-bd_dom_put_sf"/>
</dbReference>